<keyword evidence="1" id="KW-0472">Membrane</keyword>
<keyword evidence="3" id="KW-1185">Reference proteome</keyword>
<keyword evidence="1" id="KW-0812">Transmembrane</keyword>
<sequence length="180" mass="19452">MNLTPVNNKVNSAVGQPRETVDGVTRRALLAMGIVGFGFSGLIDVLVLHHVLQWHHLLSGIYPMNTLDGLRTNIRADGLFSIAMLTIMCIGGGLLWQSERRTDVPLAVRPLIGAAVIGLGVFDLYDAIVDHAILGLHQPLSQGGYYNPHWIVVSLLIIVAGVYIYRTGTRTAVEKMGEGG</sequence>
<feature type="transmembrane region" description="Helical" evidence="1">
    <location>
        <begin position="148"/>
        <end position="165"/>
    </location>
</feature>
<organism evidence="2 3">
    <name type="scientific">Haladaptatus litoreus</name>
    <dbReference type="NCBI Taxonomy" id="553468"/>
    <lineage>
        <taxon>Archaea</taxon>
        <taxon>Methanobacteriati</taxon>
        <taxon>Methanobacteriota</taxon>
        <taxon>Stenosarchaea group</taxon>
        <taxon>Halobacteria</taxon>
        <taxon>Halobacteriales</taxon>
        <taxon>Haladaptataceae</taxon>
        <taxon>Haladaptatus</taxon>
    </lineage>
</organism>
<proteinExistence type="predicted"/>
<keyword evidence="1" id="KW-1133">Transmembrane helix</keyword>
<dbReference type="InterPro" id="IPR018719">
    <property type="entry name" value="DUF2243_membrane"/>
</dbReference>
<feature type="transmembrane region" description="Helical" evidence="1">
    <location>
        <begin position="78"/>
        <end position="96"/>
    </location>
</feature>
<dbReference type="AlphaFoldDB" id="A0A1N7CRP2"/>
<dbReference type="Proteomes" id="UP000186914">
    <property type="component" value="Unassembled WGS sequence"/>
</dbReference>
<dbReference type="EMBL" id="FTNO01000003">
    <property type="protein sequence ID" value="SIR66239.1"/>
    <property type="molecule type" value="Genomic_DNA"/>
</dbReference>
<protein>
    <submittedName>
        <fullName evidence="2">Uncharacterized membrane protein</fullName>
    </submittedName>
</protein>
<evidence type="ECO:0000313" key="3">
    <source>
        <dbReference type="Proteomes" id="UP000186914"/>
    </source>
</evidence>
<accession>A0A1N7CRP2</accession>
<feature type="transmembrane region" description="Helical" evidence="1">
    <location>
        <begin position="108"/>
        <end position="128"/>
    </location>
</feature>
<evidence type="ECO:0000313" key="2">
    <source>
        <dbReference type="EMBL" id="SIR66239.1"/>
    </source>
</evidence>
<gene>
    <name evidence="2" type="ORF">SAMN05421858_3204</name>
</gene>
<evidence type="ECO:0000256" key="1">
    <source>
        <dbReference type="SAM" id="Phobius"/>
    </source>
</evidence>
<dbReference type="Pfam" id="PF10002">
    <property type="entry name" value="DUF2243"/>
    <property type="match status" value="1"/>
</dbReference>
<name>A0A1N7CRP2_9EURY</name>
<reference evidence="3" key="1">
    <citation type="submission" date="2017-01" db="EMBL/GenBank/DDBJ databases">
        <authorList>
            <person name="Varghese N."/>
            <person name="Submissions S."/>
        </authorList>
    </citation>
    <scope>NUCLEOTIDE SEQUENCE [LARGE SCALE GENOMIC DNA]</scope>
    <source>
        <strain evidence="3">CGMCC 1.7737</strain>
    </source>
</reference>
<feature type="transmembrane region" description="Helical" evidence="1">
    <location>
        <begin position="28"/>
        <end position="52"/>
    </location>
</feature>